<accession>K0S812</accession>
<feature type="signal peptide" evidence="2">
    <location>
        <begin position="1"/>
        <end position="28"/>
    </location>
</feature>
<reference evidence="3 4" key="1">
    <citation type="journal article" date="2012" name="Genome Biol.">
        <title>Genome and low-iron response of an oceanic diatom adapted to chronic iron limitation.</title>
        <authorList>
            <person name="Lommer M."/>
            <person name="Specht M."/>
            <person name="Roy A.S."/>
            <person name="Kraemer L."/>
            <person name="Andreson R."/>
            <person name="Gutowska M.A."/>
            <person name="Wolf J."/>
            <person name="Bergner S.V."/>
            <person name="Schilhabel M.B."/>
            <person name="Klostermeier U.C."/>
            <person name="Beiko R.G."/>
            <person name="Rosenstiel P."/>
            <person name="Hippler M."/>
            <person name="Laroche J."/>
        </authorList>
    </citation>
    <scope>NUCLEOTIDE SEQUENCE [LARGE SCALE GENOMIC DNA]</scope>
    <source>
        <strain evidence="3 4">CCMP1005</strain>
    </source>
</reference>
<comment type="caution">
    <text evidence="3">The sequence shown here is derived from an EMBL/GenBank/DDBJ whole genome shotgun (WGS) entry which is preliminary data.</text>
</comment>
<feature type="region of interest" description="Disordered" evidence="1">
    <location>
        <begin position="41"/>
        <end position="68"/>
    </location>
</feature>
<organism evidence="3 4">
    <name type="scientific">Thalassiosira oceanica</name>
    <name type="common">Marine diatom</name>
    <dbReference type="NCBI Taxonomy" id="159749"/>
    <lineage>
        <taxon>Eukaryota</taxon>
        <taxon>Sar</taxon>
        <taxon>Stramenopiles</taxon>
        <taxon>Ochrophyta</taxon>
        <taxon>Bacillariophyta</taxon>
        <taxon>Coscinodiscophyceae</taxon>
        <taxon>Thalassiosirophycidae</taxon>
        <taxon>Thalassiosirales</taxon>
        <taxon>Thalassiosiraceae</taxon>
        <taxon>Thalassiosira</taxon>
    </lineage>
</organism>
<dbReference type="OrthoDB" id="199921at2759"/>
<sequence length="422" mass="47153">MAMVKRKRLGIHRHLFALVLLRSRGVNGLCEGARRRRAPCRSQLDLAQPSPVPAPMSSPSGDSEVNTCAASTARSMDFRRRDMITMMIALTAQPSSALSDDSFGDSPQGISRAVRTSVVRGAQMIDKIDGKWERFSDDMGLGKARNQERRNLIDAGSNSIAKKIIKSEEDAGPFDEELSNLFLNACDETFVSNLEQTSSAALVERIERSEKLLRPSFFDSSPGSPGATKQEEFNFRCYLHFRSFNEILVKEQVQFPAFRRRFELDLQSRLIQIALKEHPSMLGNIPQPPSDLSDGLRSALDSTDRVANFLLSKGVISSWERSVPPPEDLEDFVSLATDCPFSLALYGDATLGSQLLLQELGFRLYPAFGRWMVTESITRCFAKEGGESVSLNVEDYYMDTSYNSNPDLFEVRQVLLNIALQR</sequence>
<evidence type="ECO:0000313" key="4">
    <source>
        <dbReference type="Proteomes" id="UP000266841"/>
    </source>
</evidence>
<dbReference type="eggNOG" id="ENOG502SS5W">
    <property type="taxonomic scope" value="Eukaryota"/>
</dbReference>
<gene>
    <name evidence="3" type="ORF">THAOC_17199</name>
</gene>
<protein>
    <submittedName>
        <fullName evidence="3">Uncharacterized protein</fullName>
    </submittedName>
</protein>
<evidence type="ECO:0000256" key="1">
    <source>
        <dbReference type="SAM" id="MobiDB-lite"/>
    </source>
</evidence>
<dbReference type="AlphaFoldDB" id="K0S812"/>
<evidence type="ECO:0000256" key="2">
    <source>
        <dbReference type="SAM" id="SignalP"/>
    </source>
</evidence>
<keyword evidence="4" id="KW-1185">Reference proteome</keyword>
<dbReference type="OMA" id="IDGKWER"/>
<feature type="chain" id="PRO_5030173042" evidence="2">
    <location>
        <begin position="29"/>
        <end position="422"/>
    </location>
</feature>
<proteinExistence type="predicted"/>
<dbReference type="EMBL" id="AGNL01019049">
    <property type="protein sequence ID" value="EJK62203.1"/>
    <property type="molecule type" value="Genomic_DNA"/>
</dbReference>
<dbReference type="Proteomes" id="UP000266841">
    <property type="component" value="Unassembled WGS sequence"/>
</dbReference>
<name>K0S812_THAOC</name>
<evidence type="ECO:0000313" key="3">
    <source>
        <dbReference type="EMBL" id="EJK62203.1"/>
    </source>
</evidence>
<keyword evidence="2" id="KW-0732">Signal</keyword>